<evidence type="ECO:0000259" key="2">
    <source>
        <dbReference type="Pfam" id="PF01232"/>
    </source>
</evidence>
<dbReference type="Pfam" id="PF08125">
    <property type="entry name" value="Mannitol_dh_C"/>
    <property type="match status" value="1"/>
</dbReference>
<dbReference type="InterPro" id="IPR013328">
    <property type="entry name" value="6PGD_dom2"/>
</dbReference>
<evidence type="ECO:0000259" key="3">
    <source>
        <dbReference type="Pfam" id="PF08125"/>
    </source>
</evidence>
<organism evidence="4 5">
    <name type="scientific">Celeribacter baekdonensis</name>
    <dbReference type="NCBI Taxonomy" id="875171"/>
    <lineage>
        <taxon>Bacteria</taxon>
        <taxon>Pseudomonadati</taxon>
        <taxon>Pseudomonadota</taxon>
        <taxon>Alphaproteobacteria</taxon>
        <taxon>Rhodobacterales</taxon>
        <taxon>Roseobacteraceae</taxon>
        <taxon>Celeribacter</taxon>
    </lineage>
</organism>
<dbReference type="Pfam" id="PF01232">
    <property type="entry name" value="Mannitol_dh"/>
    <property type="match status" value="1"/>
</dbReference>
<dbReference type="RefSeq" id="WP_083351857.1">
    <property type="nucleotide sequence ID" value="NZ_FNBL01000010.1"/>
</dbReference>
<dbReference type="PANTHER" id="PTHR43362:SF1">
    <property type="entry name" value="MANNITOL DEHYDROGENASE 2-RELATED"/>
    <property type="match status" value="1"/>
</dbReference>
<dbReference type="Gene3D" id="3.40.50.720">
    <property type="entry name" value="NAD(P)-binding Rossmann-like Domain"/>
    <property type="match status" value="1"/>
</dbReference>
<evidence type="ECO:0000313" key="5">
    <source>
        <dbReference type="Proteomes" id="UP000182284"/>
    </source>
</evidence>
<dbReference type="GO" id="GO:0016616">
    <property type="term" value="F:oxidoreductase activity, acting on the CH-OH group of donors, NAD or NADP as acceptor"/>
    <property type="evidence" value="ECO:0007669"/>
    <property type="project" value="TreeGrafter"/>
</dbReference>
<reference evidence="4 5" key="1">
    <citation type="submission" date="2016-10" db="EMBL/GenBank/DDBJ databases">
        <authorList>
            <person name="de Groot N.N."/>
        </authorList>
    </citation>
    <scope>NUCLEOTIDE SEQUENCE [LARGE SCALE GENOMIC DNA]</scope>
    <source>
        <strain evidence="4 5">DSM 27375</strain>
    </source>
</reference>
<sequence length="488" mass="53196">MIPLSNLTLPNLPENVAAPGYDRTKLTPGIVHFGVGNFHRTHLAVYVDRCLARGETDWAIIGVGLKPGGEAKAEAYRAQDGLYTVTEYASDSGVSCRVIGAMTAYLNAPAEPEAVLAAIAAPATKILSFTITEGGYNLNEETGEFELGTITDLSGRPQSVFRFVVEGLKRRRRAGLGGVTLMSCDNLRSNGTVTRKAFLSFAEAYDPETAAWMEEFCRFPNSMVDRIAPKVGSAEAERANAASGLADKLPAIAEDFIQWVIEDDFADGRPAFEKVGVELRSDVHAFEAIKGRMLNASHMMMCYPSVLMGHRVVDRAVADPRIRDLLLAFLDSVAIPLIAPPDGVSLKAYRDMILRRFSNPAVGDQVLRICHDGVSKLPIFLSATTQETLEKGGDPTILAYHLACFRSYFFGMDDKKEMFEVIEPKLTVQDEAVVRDGTPLDFLGITPFASLTLQKNDEFVTAFQKACHVIENRGAGSAFAELVAPLVY</sequence>
<dbReference type="InterPro" id="IPR013131">
    <property type="entry name" value="Mannitol_DH_N"/>
</dbReference>
<feature type="domain" description="Mannitol dehydrogenase C-terminal" evidence="3">
    <location>
        <begin position="282"/>
        <end position="467"/>
    </location>
</feature>
<name>A0A1G7QTQ3_9RHOB</name>
<protein>
    <submittedName>
        <fullName evidence="4">Mannitol 2-dehydrogenase</fullName>
    </submittedName>
</protein>
<dbReference type="InterPro" id="IPR013118">
    <property type="entry name" value="Mannitol_DH_C"/>
</dbReference>
<accession>A0A1G7QTQ3</accession>
<dbReference type="SUPFAM" id="SSF51735">
    <property type="entry name" value="NAD(P)-binding Rossmann-fold domains"/>
    <property type="match status" value="1"/>
</dbReference>
<dbReference type="OrthoDB" id="271711at2"/>
<evidence type="ECO:0000256" key="1">
    <source>
        <dbReference type="ARBA" id="ARBA00023002"/>
    </source>
</evidence>
<keyword evidence="1" id="KW-0560">Oxidoreductase</keyword>
<feature type="domain" description="Mannitol dehydrogenase N-terminal" evidence="2">
    <location>
        <begin position="29"/>
        <end position="274"/>
    </location>
</feature>
<dbReference type="PRINTS" id="PR00084">
    <property type="entry name" value="MTLDHDRGNASE"/>
</dbReference>
<evidence type="ECO:0000313" key="4">
    <source>
        <dbReference type="EMBL" id="SDG01897.1"/>
    </source>
</evidence>
<dbReference type="InterPro" id="IPR036291">
    <property type="entry name" value="NAD(P)-bd_dom_sf"/>
</dbReference>
<dbReference type="Gene3D" id="1.10.1040.10">
    <property type="entry name" value="N-(1-d-carboxylethyl)-l-norvaline Dehydrogenase, domain 2"/>
    <property type="match status" value="1"/>
</dbReference>
<gene>
    <name evidence="4" type="ORF">SAMN04488117_11072</name>
</gene>
<dbReference type="Proteomes" id="UP000182284">
    <property type="component" value="Unassembled WGS sequence"/>
</dbReference>
<dbReference type="PANTHER" id="PTHR43362">
    <property type="entry name" value="MANNITOL DEHYDROGENASE DSF1-RELATED"/>
    <property type="match status" value="1"/>
</dbReference>
<dbReference type="EMBL" id="FNBL01000010">
    <property type="protein sequence ID" value="SDG01897.1"/>
    <property type="molecule type" value="Genomic_DNA"/>
</dbReference>
<proteinExistence type="predicted"/>
<dbReference type="SUPFAM" id="SSF48179">
    <property type="entry name" value="6-phosphogluconate dehydrogenase C-terminal domain-like"/>
    <property type="match status" value="1"/>
</dbReference>
<dbReference type="InterPro" id="IPR000669">
    <property type="entry name" value="Mannitol_DH"/>
</dbReference>
<dbReference type="AlphaFoldDB" id="A0A1G7QTQ3"/>
<dbReference type="InterPro" id="IPR050988">
    <property type="entry name" value="Mannitol_DH/Oxidoreductase"/>
</dbReference>
<dbReference type="InterPro" id="IPR008927">
    <property type="entry name" value="6-PGluconate_DH-like_C_sf"/>
</dbReference>